<dbReference type="GeneID" id="129803801"/>
<evidence type="ECO:0000256" key="3">
    <source>
        <dbReference type="ARBA" id="ARBA00022664"/>
    </source>
</evidence>
<evidence type="ECO:0000256" key="4">
    <source>
        <dbReference type="ARBA" id="ARBA00022801"/>
    </source>
</evidence>
<evidence type="ECO:0000256" key="8">
    <source>
        <dbReference type="ARBA" id="ARBA00048336"/>
    </source>
</evidence>
<comment type="similarity">
    <text evidence="2 9">Belongs to the SSU72 phosphatase family.</text>
</comment>
<proteinExistence type="inferred from homology"/>
<evidence type="ECO:0000256" key="9">
    <source>
        <dbReference type="RuleBase" id="RU369031"/>
    </source>
</evidence>
<comment type="subcellular location">
    <subcellularLocation>
        <location evidence="1 9">Nucleus</location>
    </subcellularLocation>
</comment>
<protein>
    <recommendedName>
        <fullName evidence="9">RNA polymerase II subunit A C-terminal domain phosphatase SSU72</fullName>
        <shortName evidence="9">CTD phosphatase SSU72</shortName>
        <ecNumber evidence="9">3.1.3.16</ecNumber>
    </recommendedName>
</protein>
<sequence>MAYVSDLSIAVICSSNMNRSMEAHGYLAKKRFKVRSFGTGDKVKLPGTAADKPNVYDFGVPYDDIYNDLCNKDKQYYTQNGLLHMLDRNRRIKPAAEKFQLCTERFDIIVTAEERVYDQVIEFMESRTPVYNQPVHVINIDIQDNHEDATIGAFLICDMVTNMAQSEDLDNDIDEILHDFEVKVSRSVLHCVLFY</sequence>
<comment type="function">
    <text evidence="9">Protein phosphatase that catalyzes the dephosphorylation of the C-terminal domain of RNA polymerase II. Plays a role in RNA processing and termination.</text>
</comment>
<dbReference type="OrthoDB" id="57957at2759"/>
<evidence type="ECO:0000256" key="7">
    <source>
        <dbReference type="ARBA" id="ARBA00047761"/>
    </source>
</evidence>
<keyword evidence="5 9" id="KW-0904">Protein phosphatase</keyword>
<dbReference type="PANTHER" id="PTHR20383">
    <property type="entry name" value="RNA POLYMERASE II SUBUNIT A C-TERMINAL DOMAIN PHOSPHATASE"/>
    <property type="match status" value="1"/>
</dbReference>
<dbReference type="EnsemblMetazoa" id="PPAI003655-RA">
    <property type="protein sequence ID" value="PPAI003655-PA"/>
    <property type="gene ID" value="PPAI003655"/>
</dbReference>
<organism evidence="10 11">
    <name type="scientific">Phlebotomus papatasi</name>
    <name type="common">Sandfly</name>
    <dbReference type="NCBI Taxonomy" id="29031"/>
    <lineage>
        <taxon>Eukaryota</taxon>
        <taxon>Metazoa</taxon>
        <taxon>Ecdysozoa</taxon>
        <taxon>Arthropoda</taxon>
        <taxon>Hexapoda</taxon>
        <taxon>Insecta</taxon>
        <taxon>Pterygota</taxon>
        <taxon>Neoptera</taxon>
        <taxon>Endopterygota</taxon>
        <taxon>Diptera</taxon>
        <taxon>Nematocera</taxon>
        <taxon>Psychodoidea</taxon>
        <taxon>Psychodidae</taxon>
        <taxon>Phlebotomus</taxon>
        <taxon>Phlebotomus</taxon>
    </lineage>
</organism>
<dbReference type="FunFam" id="3.40.50.2300:FF:000066">
    <property type="entry name" value="RNA polymerase II subunit A C-terminal domain phosphatase SSU72"/>
    <property type="match status" value="1"/>
</dbReference>
<dbReference type="Pfam" id="PF04722">
    <property type="entry name" value="Ssu72"/>
    <property type="match status" value="1"/>
</dbReference>
<dbReference type="VEuPathDB" id="VectorBase:PPAPM1_003619"/>
<dbReference type="GO" id="GO:0008420">
    <property type="term" value="F:RNA polymerase II CTD heptapeptide repeat phosphatase activity"/>
    <property type="evidence" value="ECO:0007669"/>
    <property type="project" value="UniProtKB-ARBA"/>
</dbReference>
<evidence type="ECO:0000256" key="5">
    <source>
        <dbReference type="ARBA" id="ARBA00022912"/>
    </source>
</evidence>
<reference evidence="10" key="1">
    <citation type="submission" date="2022-08" db="UniProtKB">
        <authorList>
            <consortium name="EnsemblMetazoa"/>
        </authorList>
    </citation>
    <scope>IDENTIFICATION</scope>
    <source>
        <strain evidence="10">Israel</strain>
    </source>
</reference>
<dbReference type="GO" id="GO:0005634">
    <property type="term" value="C:nucleus"/>
    <property type="evidence" value="ECO:0007669"/>
    <property type="project" value="UniProtKB-SubCell"/>
</dbReference>
<keyword evidence="3 9" id="KW-0507">mRNA processing</keyword>
<keyword evidence="4 9" id="KW-0378">Hydrolase</keyword>
<dbReference type="VEuPathDB" id="VectorBase:PPAI003655"/>
<evidence type="ECO:0000256" key="2">
    <source>
        <dbReference type="ARBA" id="ARBA00008978"/>
    </source>
</evidence>
<name>A0A1B0D7Y2_PHLPP</name>
<dbReference type="RefSeq" id="XP_055706582.1">
    <property type="nucleotide sequence ID" value="XM_055850607.1"/>
</dbReference>
<dbReference type="GO" id="GO:0031124">
    <property type="term" value="P:mRNA 3'-end processing"/>
    <property type="evidence" value="ECO:0007669"/>
    <property type="project" value="UniProtKB-ARBA"/>
</dbReference>
<dbReference type="Gene3D" id="3.40.50.2300">
    <property type="match status" value="2"/>
</dbReference>
<evidence type="ECO:0000313" key="10">
    <source>
        <dbReference type="EnsemblMetazoa" id="PPAI003655-PA"/>
    </source>
</evidence>
<dbReference type="AlphaFoldDB" id="A0A1B0D7Y2"/>
<keyword evidence="6 9" id="KW-0539">Nucleus</keyword>
<dbReference type="InterPro" id="IPR006811">
    <property type="entry name" value="RNA_pol_II_suA"/>
</dbReference>
<dbReference type="KEGG" id="ppap:129803801"/>
<dbReference type="Proteomes" id="UP000092462">
    <property type="component" value="Unassembled WGS sequence"/>
</dbReference>
<evidence type="ECO:0000256" key="1">
    <source>
        <dbReference type="ARBA" id="ARBA00004123"/>
    </source>
</evidence>
<accession>A0A1B0D7Y2</accession>
<dbReference type="EMBL" id="AJVK01033328">
    <property type="status" value="NOT_ANNOTATED_CDS"/>
    <property type="molecule type" value="Genomic_DNA"/>
</dbReference>
<dbReference type="FunFam" id="3.40.50.2300:FF:000039">
    <property type="entry name" value="RNA polymerase II subunit A C-terminal domain phosphatase"/>
    <property type="match status" value="1"/>
</dbReference>
<comment type="catalytic activity">
    <reaction evidence="8 9">
        <text>O-phospho-L-threonyl-[protein] + H2O = L-threonyl-[protein] + phosphate</text>
        <dbReference type="Rhea" id="RHEA:47004"/>
        <dbReference type="Rhea" id="RHEA-COMP:11060"/>
        <dbReference type="Rhea" id="RHEA-COMP:11605"/>
        <dbReference type="ChEBI" id="CHEBI:15377"/>
        <dbReference type="ChEBI" id="CHEBI:30013"/>
        <dbReference type="ChEBI" id="CHEBI:43474"/>
        <dbReference type="ChEBI" id="CHEBI:61977"/>
        <dbReference type="EC" id="3.1.3.16"/>
    </reaction>
</comment>
<dbReference type="EC" id="3.1.3.16" evidence="9"/>
<keyword evidence="11" id="KW-1185">Reference proteome</keyword>
<dbReference type="CTD" id="29101"/>
<comment type="catalytic activity">
    <reaction evidence="7 9">
        <text>O-phospho-L-seryl-[protein] + H2O = L-seryl-[protein] + phosphate</text>
        <dbReference type="Rhea" id="RHEA:20629"/>
        <dbReference type="Rhea" id="RHEA-COMP:9863"/>
        <dbReference type="Rhea" id="RHEA-COMP:11604"/>
        <dbReference type="ChEBI" id="CHEBI:15377"/>
        <dbReference type="ChEBI" id="CHEBI:29999"/>
        <dbReference type="ChEBI" id="CHEBI:43474"/>
        <dbReference type="ChEBI" id="CHEBI:83421"/>
        <dbReference type="EC" id="3.1.3.16"/>
    </reaction>
</comment>
<evidence type="ECO:0000313" key="11">
    <source>
        <dbReference type="Proteomes" id="UP000092462"/>
    </source>
</evidence>
<evidence type="ECO:0000256" key="6">
    <source>
        <dbReference type="ARBA" id="ARBA00023242"/>
    </source>
</evidence>